<sequence length="106" mass="11533">MPSIPTPADRAFEALQDTARHLLASNSDPDEEIAWYVHAPGAAIRVKTIGLLTPFLTFTTPDEIQLIIAPEALILSVRRLTAVSAEPRFPIGFVKQQDTYDASSSA</sequence>
<gene>
    <name evidence="1" type="ORF">UFOPK2399_00800</name>
</gene>
<name>A0A6J6P6P2_9ZZZZ</name>
<organism evidence="1">
    <name type="scientific">freshwater metagenome</name>
    <dbReference type="NCBI Taxonomy" id="449393"/>
    <lineage>
        <taxon>unclassified sequences</taxon>
        <taxon>metagenomes</taxon>
        <taxon>ecological metagenomes</taxon>
    </lineage>
</organism>
<protein>
    <submittedName>
        <fullName evidence="1">Unannotated protein</fullName>
    </submittedName>
</protein>
<dbReference type="EMBL" id="CAEZXP010000001">
    <property type="protein sequence ID" value="CAB4692238.1"/>
    <property type="molecule type" value="Genomic_DNA"/>
</dbReference>
<dbReference type="AlphaFoldDB" id="A0A6J6P6P2"/>
<reference evidence="1" key="1">
    <citation type="submission" date="2020-05" db="EMBL/GenBank/DDBJ databases">
        <authorList>
            <person name="Chiriac C."/>
            <person name="Salcher M."/>
            <person name="Ghai R."/>
            <person name="Kavagutti S V."/>
        </authorList>
    </citation>
    <scope>NUCLEOTIDE SEQUENCE</scope>
</reference>
<accession>A0A6J6P6P2</accession>
<proteinExistence type="predicted"/>
<evidence type="ECO:0000313" key="1">
    <source>
        <dbReference type="EMBL" id="CAB4692238.1"/>
    </source>
</evidence>